<dbReference type="EMBL" id="CP014034">
    <property type="protein sequence ID" value="AMF92413.1"/>
    <property type="molecule type" value="Genomic_DNA"/>
</dbReference>
<feature type="signal peptide" evidence="1">
    <location>
        <begin position="1"/>
        <end position="22"/>
    </location>
</feature>
<dbReference type="AlphaFoldDB" id="A0AAX2LVS6"/>
<keyword evidence="1" id="KW-0732">Signal</keyword>
<reference evidence="2" key="2">
    <citation type="submission" date="2018-01" db="EMBL/GenBank/DDBJ databases">
        <title>FDA dAtabase for Regulatory Grade micrObial Sequences (FDA-ARGOS): Supporting development and validation of Infectious Disease Dx tests.</title>
        <authorList>
            <person name="Hoffmann M."/>
            <person name="Allard M."/>
            <person name="Evans P."/>
            <person name="Brown E."/>
            <person name="Tallon L."/>
            <person name="Sadzewicz L."/>
            <person name="Sengamalay N."/>
            <person name="Ott S."/>
            <person name="Godinez A."/>
            <person name="Nagaraj S."/>
            <person name="Vyas G."/>
            <person name="Aluvathingal J."/>
            <person name="Nadendla S."/>
            <person name="Geyer C."/>
            <person name="Sichtig H."/>
        </authorList>
    </citation>
    <scope>NUCLEOTIDE SEQUENCE</scope>
    <source>
        <strain evidence="2">ATCC 33809</strain>
    </source>
</reference>
<evidence type="ECO:0000313" key="5">
    <source>
        <dbReference type="Proteomes" id="UP000254626"/>
    </source>
</evidence>
<dbReference type="GeneID" id="29383177"/>
<dbReference type="Proteomes" id="UP000057088">
    <property type="component" value="Chromosome 1"/>
</dbReference>
<organism evidence="3 5">
    <name type="scientific">Vibrio fluvialis</name>
    <dbReference type="NCBI Taxonomy" id="676"/>
    <lineage>
        <taxon>Bacteria</taxon>
        <taxon>Pseudomonadati</taxon>
        <taxon>Pseudomonadota</taxon>
        <taxon>Gammaproteobacteria</taxon>
        <taxon>Vibrionales</taxon>
        <taxon>Vibrionaceae</taxon>
        <taxon>Vibrio</taxon>
    </lineage>
</organism>
<gene>
    <name evidence="2" type="ORF">AL536_02735</name>
    <name evidence="3" type="ORF">NCTC11327_04130</name>
</gene>
<evidence type="ECO:0000256" key="1">
    <source>
        <dbReference type="SAM" id="SignalP"/>
    </source>
</evidence>
<reference evidence="4" key="1">
    <citation type="submission" date="2015-12" db="EMBL/GenBank/DDBJ databases">
        <title>FDA dAtabase for Regulatory Grade micrObial Sequences (FDA-ARGOS): Supporting development and validation of Infectious Disease Dx tests.</title>
        <authorList>
            <person name="Hoffmann M."/>
            <person name="Allard M."/>
            <person name="Evans P."/>
            <person name="Brown E."/>
            <person name="Tallon L.J."/>
            <person name="Sadzewicz L."/>
            <person name="Sengamalay N."/>
            <person name="Ott S."/>
            <person name="Godinez A."/>
            <person name="Nagaraj S."/>
            <person name="Vyas G."/>
            <person name="Aluvathingal J."/>
            <person name="Nadendla S."/>
            <person name="Geyer C."/>
            <person name="Sichtig H."/>
        </authorList>
    </citation>
    <scope>NUCLEOTIDE SEQUENCE [LARGE SCALE GENOMIC DNA]</scope>
    <source>
        <strain evidence="4">ATCC 33809</strain>
    </source>
</reference>
<dbReference type="Pfam" id="PF13729">
    <property type="entry name" value="TraF_2"/>
    <property type="match status" value="1"/>
</dbReference>
<keyword evidence="4" id="KW-1185">Reference proteome</keyword>
<feature type="chain" id="PRO_5043556163" evidence="1">
    <location>
        <begin position="23"/>
        <end position="385"/>
    </location>
</feature>
<name>A0AAX2LVS6_VIBFL</name>
<dbReference type="Proteomes" id="UP000254626">
    <property type="component" value="Unassembled WGS sequence"/>
</dbReference>
<protein>
    <submittedName>
        <fullName evidence="3">TraF</fullName>
    </submittedName>
    <submittedName>
        <fullName evidence="2">Type IX secretion system membrane protein PorP/SprF</fullName>
    </submittedName>
</protein>
<reference evidence="3 5" key="3">
    <citation type="submission" date="2018-06" db="EMBL/GenBank/DDBJ databases">
        <authorList>
            <consortium name="Pathogen Informatics"/>
            <person name="Doyle S."/>
        </authorList>
    </citation>
    <scope>NUCLEOTIDE SEQUENCE [LARGE SCALE GENOMIC DNA]</scope>
    <source>
        <strain evidence="3 5">NCTC11327</strain>
    </source>
</reference>
<accession>A0AAX2LVS6</accession>
<evidence type="ECO:0000313" key="2">
    <source>
        <dbReference type="EMBL" id="AMF92413.1"/>
    </source>
</evidence>
<dbReference type="KEGG" id="vfl:AL536_02735"/>
<proteinExistence type="predicted"/>
<dbReference type="RefSeq" id="WP_061055541.1">
    <property type="nucleotide sequence ID" value="NZ_CABLBX010000004.1"/>
</dbReference>
<dbReference type="Gene3D" id="2.40.160.60">
    <property type="entry name" value="Outer membrane protein transport protein (OMPP1/FadL/TodX)"/>
    <property type="match status" value="1"/>
</dbReference>
<evidence type="ECO:0000313" key="4">
    <source>
        <dbReference type="Proteomes" id="UP000057088"/>
    </source>
</evidence>
<sequence>MHHYKYLSAVIMFGICPLSAYAANGVADARGNAMGNTGVTTSDYLLAPFYNPALTAVYRDRDSVGLLVPALGANIRDSDESLSTIDDLQSSIDQFEAAGVGAATQENIDQLNGYLDDLADDKPFAVSGGAGIAVALPMNAVSLNFFARGYAEILADSSIAANTGNTASDVETRYQNSYVNMLAFGYSEYGVAVAKLFTLQGQQIAIGITPKIQELRTYKEVVTVKDFDLSDYDQSKTSKNAFNLDIGAVWLKDNFRAGIAAKDLISQEIKTYDDQSSYTLDPQVTVSGGYVTDFLALAIDWDLTKQKRFKGVDDDTQFLRFGVEGNAWGWAQLRAGYEIDLESTLDNSITAGLGISPGDLVSVDLAANYAGNYQYGLSANLAFTF</sequence>
<evidence type="ECO:0000313" key="3">
    <source>
        <dbReference type="EMBL" id="SUQ27257.1"/>
    </source>
</evidence>
<dbReference type="EMBL" id="UHIP01000002">
    <property type="protein sequence ID" value="SUQ27257.1"/>
    <property type="molecule type" value="Genomic_DNA"/>
</dbReference>
<dbReference type="InterPro" id="IPR032811">
    <property type="entry name" value="Put_conjugal_transfer"/>
</dbReference>